<accession>A0A1W6MVA6</accession>
<dbReference type="NCBIfam" id="NF003967">
    <property type="entry name" value="PRK05461.1"/>
    <property type="match status" value="1"/>
</dbReference>
<dbReference type="InterPro" id="IPR023065">
    <property type="entry name" value="Uncharacterised_ApaG"/>
</dbReference>
<name>A0A1W6MVA6_9HYPH</name>
<evidence type="ECO:0000313" key="4">
    <source>
        <dbReference type="EMBL" id="ARN81515.1"/>
    </source>
</evidence>
<dbReference type="PANTHER" id="PTHR14289">
    <property type="entry name" value="F-BOX ONLY PROTEIN 3"/>
    <property type="match status" value="1"/>
</dbReference>
<protein>
    <recommendedName>
        <fullName evidence="1 2">Protein ApaG</fullName>
    </recommendedName>
</protein>
<evidence type="ECO:0000256" key="1">
    <source>
        <dbReference type="ARBA" id="ARBA00017693"/>
    </source>
</evidence>
<dbReference type="Gene3D" id="2.60.40.1470">
    <property type="entry name" value="ApaG domain"/>
    <property type="match status" value="1"/>
</dbReference>
<dbReference type="PROSITE" id="PS51087">
    <property type="entry name" value="APAG"/>
    <property type="match status" value="1"/>
</dbReference>
<dbReference type="GO" id="GO:0070987">
    <property type="term" value="P:error-free translesion synthesis"/>
    <property type="evidence" value="ECO:0007669"/>
    <property type="project" value="TreeGrafter"/>
</dbReference>
<reference evidence="4 5" key="1">
    <citation type="submission" date="2017-02" db="EMBL/GenBank/DDBJ databases">
        <authorList>
            <person name="Peterson S.W."/>
        </authorList>
    </citation>
    <scope>NUCLEOTIDE SEQUENCE [LARGE SCALE GENOMIC DNA]</scope>
    <source>
        <strain evidence="4 5">S285</strain>
    </source>
</reference>
<evidence type="ECO:0000256" key="2">
    <source>
        <dbReference type="HAMAP-Rule" id="MF_00791"/>
    </source>
</evidence>
<dbReference type="EMBL" id="CP019948">
    <property type="protein sequence ID" value="ARN81515.1"/>
    <property type="molecule type" value="Genomic_DNA"/>
</dbReference>
<dbReference type="SUPFAM" id="SSF110069">
    <property type="entry name" value="ApaG-like"/>
    <property type="match status" value="1"/>
</dbReference>
<dbReference type="InterPro" id="IPR007474">
    <property type="entry name" value="ApaG_domain"/>
</dbReference>
<dbReference type="Pfam" id="PF04379">
    <property type="entry name" value="DUF525"/>
    <property type="match status" value="1"/>
</dbReference>
<dbReference type="HAMAP" id="MF_00791">
    <property type="entry name" value="ApaG"/>
    <property type="match status" value="1"/>
</dbReference>
<dbReference type="InterPro" id="IPR036767">
    <property type="entry name" value="ApaG_sf"/>
</dbReference>
<evidence type="ECO:0000313" key="5">
    <source>
        <dbReference type="Proteomes" id="UP000193978"/>
    </source>
</evidence>
<dbReference type="AlphaFoldDB" id="A0A1W6MVA6"/>
<dbReference type="STRING" id="655015.B1812_11015"/>
<dbReference type="PANTHER" id="PTHR14289:SF16">
    <property type="entry name" value="POLYMERASE DELTA-INTERACTING PROTEIN 2"/>
    <property type="match status" value="1"/>
</dbReference>
<dbReference type="KEGG" id="mbry:B1812_11015"/>
<sequence length="130" mass="14762">MYVAITHDIQVTAIPDFLLDRSDPAQDRYFWTYTIEIANLGRRRVQLLTRHWVIIDAFGRKEEVRGPGVIGEQPVLEPGETYRYHSFCPLTTPSGLMKGSYRMVDDAGESFDVEVPAFSLDSPLSKPTLN</sequence>
<proteinExistence type="inferred from homology"/>
<evidence type="ECO:0000259" key="3">
    <source>
        <dbReference type="PROSITE" id="PS51087"/>
    </source>
</evidence>
<feature type="domain" description="ApaG" evidence="3">
    <location>
        <begin position="3"/>
        <end position="127"/>
    </location>
</feature>
<gene>
    <name evidence="2" type="primary">apaG</name>
    <name evidence="4" type="ORF">B1812_11015</name>
</gene>
<organism evidence="4 5">
    <name type="scientific">Methylocystis bryophila</name>
    <dbReference type="NCBI Taxonomy" id="655015"/>
    <lineage>
        <taxon>Bacteria</taxon>
        <taxon>Pseudomonadati</taxon>
        <taxon>Pseudomonadota</taxon>
        <taxon>Alphaproteobacteria</taxon>
        <taxon>Hyphomicrobiales</taxon>
        <taxon>Methylocystaceae</taxon>
        <taxon>Methylocystis</taxon>
    </lineage>
</organism>
<keyword evidence="5" id="KW-1185">Reference proteome</keyword>
<dbReference type="OrthoDB" id="9795226at2"/>
<dbReference type="RefSeq" id="WP_085771628.1">
    <property type="nucleotide sequence ID" value="NZ_AP027149.1"/>
</dbReference>
<dbReference type="Proteomes" id="UP000193978">
    <property type="component" value="Chromosome"/>
</dbReference>